<evidence type="ECO:0000313" key="2">
    <source>
        <dbReference type="Proteomes" id="UP000887565"/>
    </source>
</evidence>
<keyword evidence="2" id="KW-1185">Reference proteome</keyword>
<dbReference type="AlphaFoldDB" id="A0A915KS21"/>
<organism evidence="2 3">
    <name type="scientific">Romanomermis culicivorax</name>
    <name type="common">Nematode worm</name>
    <dbReference type="NCBI Taxonomy" id="13658"/>
    <lineage>
        <taxon>Eukaryota</taxon>
        <taxon>Metazoa</taxon>
        <taxon>Ecdysozoa</taxon>
        <taxon>Nematoda</taxon>
        <taxon>Enoplea</taxon>
        <taxon>Dorylaimia</taxon>
        <taxon>Mermithida</taxon>
        <taxon>Mermithoidea</taxon>
        <taxon>Mermithidae</taxon>
        <taxon>Romanomermis</taxon>
    </lineage>
</organism>
<proteinExistence type="predicted"/>
<protein>
    <submittedName>
        <fullName evidence="3">SGNH hydrolase-type esterase domain-containing protein</fullName>
    </submittedName>
</protein>
<reference evidence="3" key="1">
    <citation type="submission" date="2022-11" db="UniProtKB">
        <authorList>
            <consortium name="WormBaseParasite"/>
        </authorList>
    </citation>
    <scope>IDENTIFICATION</scope>
</reference>
<evidence type="ECO:0000256" key="1">
    <source>
        <dbReference type="SAM" id="MobiDB-lite"/>
    </source>
</evidence>
<accession>A0A915KS21</accession>
<sequence>MRPLSFHSRYQSSSKTQKRRDRLTIRQVRQTNEPGHTFLAKDGVHLNETGKKRLAMALAN</sequence>
<evidence type="ECO:0000313" key="3">
    <source>
        <dbReference type="WBParaSite" id="nRc.2.0.1.t40895-RA"/>
    </source>
</evidence>
<name>A0A915KS21_ROMCU</name>
<feature type="region of interest" description="Disordered" evidence="1">
    <location>
        <begin position="1"/>
        <end position="36"/>
    </location>
</feature>
<dbReference type="Proteomes" id="UP000887565">
    <property type="component" value="Unplaced"/>
</dbReference>
<dbReference type="WBParaSite" id="nRc.2.0.1.t40895-RA">
    <property type="protein sequence ID" value="nRc.2.0.1.t40895-RA"/>
    <property type="gene ID" value="nRc.2.0.1.g40895"/>
</dbReference>